<gene>
    <name evidence="4" type="ORF">INT45_012244</name>
</gene>
<keyword evidence="2" id="KW-0539">Nucleus</keyword>
<dbReference type="PROSITE" id="PS00463">
    <property type="entry name" value="ZN2_CY6_FUNGAL_1"/>
    <property type="match status" value="1"/>
</dbReference>
<accession>A0A8H7S0Z9</accession>
<feature type="domain" description="Zn(2)-C6 fungal-type" evidence="3">
    <location>
        <begin position="39"/>
        <end position="70"/>
    </location>
</feature>
<dbReference type="PANTHER" id="PTHR46910:SF1">
    <property type="entry name" value="MISCELLANEOUS ZN(II)2CYS6 TRANSCRIPTION FACTOR (EUROFUNG)-RELATED"/>
    <property type="match status" value="1"/>
</dbReference>
<dbReference type="OrthoDB" id="39175at2759"/>
<dbReference type="InterPro" id="IPR050987">
    <property type="entry name" value="AtrR-like"/>
</dbReference>
<dbReference type="PROSITE" id="PS50048">
    <property type="entry name" value="ZN2_CY6_FUNGAL_2"/>
    <property type="match status" value="1"/>
</dbReference>
<dbReference type="InterPro" id="IPR007219">
    <property type="entry name" value="XnlR_reg_dom"/>
</dbReference>
<evidence type="ECO:0000256" key="2">
    <source>
        <dbReference type="ARBA" id="ARBA00023242"/>
    </source>
</evidence>
<keyword evidence="1" id="KW-0479">Metal-binding</keyword>
<sequence length="640" mass="73529">MEESQPLQQTLQTQRITKFRVDSTSFKKSKTKSDVNKRSCDNCRKRKVRCDLISNNRCSQCKKAGVECKFLSKPKKTGPPTKQYTESLEKKIQQLQHLLEEERNKNLKSSTTTTVSTQTLAHEDQSSTLTDLIQLRPMTVLQRDITPTNSYHHFAQYPYRSSKDLIKEIPNLTPELAERMIIGYFDFLHLYCPIIDKRSFLIQFYYEYPHPVEELLFYAVCAVGSQFLPRHEHAVARNAGRNLRKKAMQVMSKAYTRSSLTTVQVLILVSLLAPNCDDNEGSSTNWLLLGAGQDLELHCDSRQNYHTMSEIQVRRRTAYILYALDKISAASSGRPYAVKDEDFDVELPLLYEAQPEDDPVIDTCSKAHFPKILQDTDADIREKRPIYSGFLEIIPLTRMIGYVLSSFYTGKPASSRIDVTDLDTRLMTWQTSLDMRFNVEHGGAFIRVIYDGLILLRYRPLVLFSQKTSELDIGRMQMLSACTVLASEIIEFLEASPVWGVPCLKDYTIAQAATIFLQNCNSEDDEVRLQARRNLRRCASLYQRDDIVNQTKNAIVLNELASQLSEEEATRRMIQRTVDSVTYYNNMDQEMALAYRQRQLLDSYNDTTSRQQVSLDPVSESNISELILDSLLQKQSFDVI</sequence>
<dbReference type="AlphaFoldDB" id="A0A8H7S0Z9"/>
<dbReference type="Pfam" id="PF00172">
    <property type="entry name" value="Zn_clus"/>
    <property type="match status" value="1"/>
</dbReference>
<dbReference type="GO" id="GO:0003677">
    <property type="term" value="F:DNA binding"/>
    <property type="evidence" value="ECO:0007669"/>
    <property type="project" value="InterPro"/>
</dbReference>
<dbReference type="Gene3D" id="4.10.240.10">
    <property type="entry name" value="Zn(2)-C6 fungal-type DNA-binding domain"/>
    <property type="match status" value="1"/>
</dbReference>
<dbReference type="Pfam" id="PF04082">
    <property type="entry name" value="Fungal_trans"/>
    <property type="match status" value="1"/>
</dbReference>
<dbReference type="Proteomes" id="UP000646827">
    <property type="component" value="Unassembled WGS sequence"/>
</dbReference>
<dbReference type="GO" id="GO:0006351">
    <property type="term" value="P:DNA-templated transcription"/>
    <property type="evidence" value="ECO:0007669"/>
    <property type="project" value="InterPro"/>
</dbReference>
<dbReference type="GO" id="GO:0000981">
    <property type="term" value="F:DNA-binding transcription factor activity, RNA polymerase II-specific"/>
    <property type="evidence" value="ECO:0007669"/>
    <property type="project" value="InterPro"/>
</dbReference>
<dbReference type="CDD" id="cd12148">
    <property type="entry name" value="fungal_TF_MHR"/>
    <property type="match status" value="1"/>
</dbReference>
<evidence type="ECO:0000256" key="1">
    <source>
        <dbReference type="ARBA" id="ARBA00022723"/>
    </source>
</evidence>
<dbReference type="PANTHER" id="PTHR46910">
    <property type="entry name" value="TRANSCRIPTION FACTOR PDR1"/>
    <property type="match status" value="1"/>
</dbReference>
<dbReference type="CDD" id="cd00067">
    <property type="entry name" value="GAL4"/>
    <property type="match status" value="1"/>
</dbReference>
<dbReference type="InterPro" id="IPR036864">
    <property type="entry name" value="Zn2-C6_fun-type_DNA-bd_sf"/>
</dbReference>
<reference evidence="4 5" key="1">
    <citation type="submission" date="2020-12" db="EMBL/GenBank/DDBJ databases">
        <title>Metabolic potential, ecology and presence of endohyphal bacteria is reflected in genomic diversity of Mucoromycotina.</title>
        <authorList>
            <person name="Muszewska A."/>
            <person name="Okrasinska A."/>
            <person name="Steczkiewicz K."/>
            <person name="Drgas O."/>
            <person name="Orlowska M."/>
            <person name="Perlinska-Lenart U."/>
            <person name="Aleksandrzak-Piekarczyk T."/>
            <person name="Szatraj K."/>
            <person name="Zielenkiewicz U."/>
            <person name="Pilsyk S."/>
            <person name="Malc E."/>
            <person name="Mieczkowski P."/>
            <person name="Kruszewska J.S."/>
            <person name="Biernat P."/>
            <person name="Pawlowska J."/>
        </authorList>
    </citation>
    <scope>NUCLEOTIDE SEQUENCE [LARGE SCALE GENOMIC DNA]</scope>
    <source>
        <strain evidence="4 5">CBS 142.35</strain>
    </source>
</reference>
<evidence type="ECO:0000259" key="3">
    <source>
        <dbReference type="PROSITE" id="PS50048"/>
    </source>
</evidence>
<dbReference type="GO" id="GO:0008270">
    <property type="term" value="F:zinc ion binding"/>
    <property type="evidence" value="ECO:0007669"/>
    <property type="project" value="InterPro"/>
</dbReference>
<dbReference type="SUPFAM" id="SSF57701">
    <property type="entry name" value="Zn2/Cys6 DNA-binding domain"/>
    <property type="match status" value="1"/>
</dbReference>
<dbReference type="EMBL" id="JAEPRB010000130">
    <property type="protein sequence ID" value="KAG2220751.1"/>
    <property type="molecule type" value="Genomic_DNA"/>
</dbReference>
<proteinExistence type="predicted"/>
<dbReference type="InterPro" id="IPR001138">
    <property type="entry name" value="Zn2Cys6_DnaBD"/>
</dbReference>
<protein>
    <recommendedName>
        <fullName evidence="3">Zn(2)-C6 fungal-type domain-containing protein</fullName>
    </recommendedName>
</protein>
<name>A0A8H7S0Z9_9FUNG</name>
<organism evidence="4 5">
    <name type="scientific">Circinella minor</name>
    <dbReference type="NCBI Taxonomy" id="1195481"/>
    <lineage>
        <taxon>Eukaryota</taxon>
        <taxon>Fungi</taxon>
        <taxon>Fungi incertae sedis</taxon>
        <taxon>Mucoromycota</taxon>
        <taxon>Mucoromycotina</taxon>
        <taxon>Mucoromycetes</taxon>
        <taxon>Mucorales</taxon>
        <taxon>Lichtheimiaceae</taxon>
        <taxon>Circinella</taxon>
    </lineage>
</organism>
<evidence type="ECO:0000313" key="5">
    <source>
        <dbReference type="Proteomes" id="UP000646827"/>
    </source>
</evidence>
<dbReference type="SMART" id="SM00066">
    <property type="entry name" value="GAL4"/>
    <property type="match status" value="1"/>
</dbReference>
<evidence type="ECO:0000313" key="4">
    <source>
        <dbReference type="EMBL" id="KAG2220751.1"/>
    </source>
</evidence>
<keyword evidence="5" id="KW-1185">Reference proteome</keyword>
<comment type="caution">
    <text evidence="4">The sequence shown here is derived from an EMBL/GenBank/DDBJ whole genome shotgun (WGS) entry which is preliminary data.</text>
</comment>